<feature type="transmembrane region" description="Helical" evidence="5">
    <location>
        <begin position="50"/>
        <end position="68"/>
    </location>
</feature>
<dbReference type="eggNOG" id="COG3307">
    <property type="taxonomic scope" value="Bacteria"/>
</dbReference>
<feature type="transmembrane region" description="Helical" evidence="5">
    <location>
        <begin position="133"/>
        <end position="154"/>
    </location>
</feature>
<dbReference type="AlphaFoldDB" id="M4RUF3"/>
<evidence type="ECO:0000256" key="3">
    <source>
        <dbReference type="ARBA" id="ARBA00022989"/>
    </source>
</evidence>
<dbReference type="InterPro" id="IPR051533">
    <property type="entry name" value="WaaL-like"/>
</dbReference>
<feature type="transmembrane region" description="Helical" evidence="5">
    <location>
        <begin position="347"/>
        <end position="368"/>
    </location>
</feature>
<dbReference type="PANTHER" id="PTHR37422:SF13">
    <property type="entry name" value="LIPOPOLYSACCHARIDE BIOSYNTHESIS PROTEIN PA4999-RELATED"/>
    <property type="match status" value="1"/>
</dbReference>
<organism evidence="7 8">
    <name type="scientific">Paraglaciecola psychrophila 170</name>
    <dbReference type="NCBI Taxonomy" id="1129794"/>
    <lineage>
        <taxon>Bacteria</taxon>
        <taxon>Pseudomonadati</taxon>
        <taxon>Pseudomonadota</taxon>
        <taxon>Gammaproteobacteria</taxon>
        <taxon>Alteromonadales</taxon>
        <taxon>Alteromonadaceae</taxon>
        <taxon>Paraglaciecola</taxon>
    </lineage>
</organism>
<dbReference type="RefSeq" id="WP_015431140.1">
    <property type="nucleotide sequence ID" value="NC_020514.1"/>
</dbReference>
<protein>
    <recommendedName>
        <fullName evidence="6">O-antigen ligase-related domain-containing protein</fullName>
    </recommendedName>
</protein>
<evidence type="ECO:0000256" key="1">
    <source>
        <dbReference type="ARBA" id="ARBA00004141"/>
    </source>
</evidence>
<keyword evidence="8" id="KW-1185">Reference proteome</keyword>
<dbReference type="Proteomes" id="UP000011864">
    <property type="component" value="Chromosome"/>
</dbReference>
<feature type="transmembrane region" description="Helical" evidence="5">
    <location>
        <begin position="174"/>
        <end position="191"/>
    </location>
</feature>
<dbReference type="HOGENOM" id="CLU_048256_0_0_6"/>
<feature type="transmembrane region" description="Helical" evidence="5">
    <location>
        <begin position="249"/>
        <end position="265"/>
    </location>
</feature>
<dbReference type="STRING" id="1129794.C427_4183"/>
<gene>
    <name evidence="7" type="ORF">C427_4183</name>
</gene>
<evidence type="ECO:0000256" key="2">
    <source>
        <dbReference type="ARBA" id="ARBA00022692"/>
    </source>
</evidence>
<dbReference type="OrthoDB" id="871774at2"/>
<dbReference type="KEGG" id="gps:C427_4183"/>
<dbReference type="PATRIC" id="fig|1129794.4.peg.4164"/>
<keyword evidence="4 5" id="KW-0472">Membrane</keyword>
<comment type="subcellular location">
    <subcellularLocation>
        <location evidence="1">Membrane</location>
        <topology evidence="1">Multi-pass membrane protein</topology>
    </subcellularLocation>
</comment>
<evidence type="ECO:0000313" key="7">
    <source>
        <dbReference type="EMBL" id="AGH46288.1"/>
    </source>
</evidence>
<dbReference type="GO" id="GO:0016020">
    <property type="term" value="C:membrane"/>
    <property type="evidence" value="ECO:0007669"/>
    <property type="project" value="UniProtKB-SubCell"/>
</dbReference>
<name>M4RUF3_9ALTE</name>
<keyword evidence="2 5" id="KW-0812">Transmembrane</keyword>
<feature type="transmembrane region" description="Helical" evidence="5">
    <location>
        <begin position="196"/>
        <end position="214"/>
    </location>
</feature>
<dbReference type="PANTHER" id="PTHR37422">
    <property type="entry name" value="TEICHURONIC ACID BIOSYNTHESIS PROTEIN TUAE"/>
    <property type="match status" value="1"/>
</dbReference>
<dbReference type="EMBL" id="CP003837">
    <property type="protein sequence ID" value="AGH46288.1"/>
    <property type="molecule type" value="Genomic_DNA"/>
</dbReference>
<keyword evidence="3 5" id="KW-1133">Transmembrane helix</keyword>
<reference evidence="7 8" key="1">
    <citation type="journal article" date="2013" name="Genome Announc.">
        <title>Complete Genome Sequence of Glaciecola psychrophila Strain 170T.</title>
        <authorList>
            <person name="Yin J."/>
            <person name="Chen J."/>
            <person name="Liu G."/>
            <person name="Yu Y."/>
            <person name="Song L."/>
            <person name="Wang X."/>
            <person name="Qu X."/>
        </authorList>
    </citation>
    <scope>NUCLEOTIDE SEQUENCE [LARGE SCALE GENOMIC DNA]</scope>
    <source>
        <strain evidence="7 8">170</strain>
    </source>
</reference>
<accession>M4RUF3</accession>
<feature type="transmembrane region" description="Helical" evidence="5">
    <location>
        <begin position="389"/>
        <end position="409"/>
    </location>
</feature>
<sequence>MLNILLFWSTYFGGIYAAFTRAPVFAFMVYQVVYFYNPPLRWWGDSIPTLSYSFYMVALMVALLALNWKKLKHNKLLEVPQTKWIYLFLILHLIASLYAVLPVRHEIFTTYFLKLVITISIAYKLINTRQDLYLAISGYVFGAWYLSFYTFQIGRNSGDRVEGIGTVDSPDSNGIAATLAPAVVFGIYYLWRSPNWMYRTLSLIILAFLCNALILINSRGAVLGVAVGGMYMMYDLYKSKLKGKYQRATVVGLCLIGLVGLSVVADDTFIERFTSIKEESAGVKEDEETGSSRIVYWGAAYQLALDHPFGTGAYGFNFYSSQYIPANTFVGRQLRSTGGFKSVHSSWFSALAEVGFLGLFALLMIFLSCYLSAKKMKKYFFETNNINDYYLVTAMQGALLAFAVTIGFFRST</sequence>
<feature type="transmembrane region" description="Helical" evidence="5">
    <location>
        <begin position="107"/>
        <end position="126"/>
    </location>
</feature>
<evidence type="ECO:0000313" key="8">
    <source>
        <dbReference type="Proteomes" id="UP000011864"/>
    </source>
</evidence>
<evidence type="ECO:0000256" key="4">
    <source>
        <dbReference type="ARBA" id="ARBA00023136"/>
    </source>
</evidence>
<dbReference type="Pfam" id="PF04932">
    <property type="entry name" value="Wzy_C"/>
    <property type="match status" value="1"/>
</dbReference>
<evidence type="ECO:0000256" key="5">
    <source>
        <dbReference type="SAM" id="Phobius"/>
    </source>
</evidence>
<dbReference type="InterPro" id="IPR007016">
    <property type="entry name" value="O-antigen_ligase-rel_domated"/>
</dbReference>
<proteinExistence type="predicted"/>
<feature type="transmembrane region" description="Helical" evidence="5">
    <location>
        <begin position="84"/>
        <end position="101"/>
    </location>
</feature>
<feature type="domain" description="O-antigen ligase-related" evidence="6">
    <location>
        <begin position="205"/>
        <end position="363"/>
    </location>
</feature>
<evidence type="ECO:0000259" key="6">
    <source>
        <dbReference type="Pfam" id="PF04932"/>
    </source>
</evidence>